<feature type="compositionally biased region" description="Polar residues" evidence="6">
    <location>
        <begin position="114"/>
        <end position="123"/>
    </location>
</feature>
<accession>A0A0G3WIT7</accession>
<dbReference type="KEGG" id="epo:Epro_0849"/>
<evidence type="ECO:0000256" key="7">
    <source>
        <dbReference type="SAM" id="SignalP"/>
    </source>
</evidence>
<feature type="domain" description="M23ase beta-sheet core" evidence="8">
    <location>
        <begin position="678"/>
        <end position="788"/>
    </location>
</feature>
<dbReference type="PANTHER" id="PTHR11329:SF0">
    <property type="entry name" value="LEUKOCYTE CELL-DERIVED CHEMOTAXIN-2"/>
    <property type="match status" value="1"/>
</dbReference>
<organism evidence="9 10">
    <name type="scientific">Endomicrobium proavitum</name>
    <dbReference type="NCBI Taxonomy" id="1408281"/>
    <lineage>
        <taxon>Bacteria</taxon>
        <taxon>Pseudomonadati</taxon>
        <taxon>Elusimicrobiota</taxon>
        <taxon>Endomicrobiia</taxon>
        <taxon>Endomicrobiales</taxon>
        <taxon>Endomicrobiaceae</taxon>
        <taxon>Endomicrobium</taxon>
    </lineage>
</organism>
<dbReference type="PANTHER" id="PTHR11329">
    <property type="entry name" value="LEUKOCYTE CELL-DERIVED CHEMOTAXIN 2"/>
    <property type="match status" value="1"/>
</dbReference>
<feature type="chain" id="PRO_5005185958" description="M23ase beta-sheet core domain-containing protein" evidence="7">
    <location>
        <begin position="26"/>
        <end position="829"/>
    </location>
</feature>
<keyword evidence="3" id="KW-0862">Zinc</keyword>
<evidence type="ECO:0000256" key="6">
    <source>
        <dbReference type="SAM" id="MobiDB-lite"/>
    </source>
</evidence>
<dbReference type="InterPro" id="IPR016047">
    <property type="entry name" value="M23ase_b-sheet_dom"/>
</dbReference>
<dbReference type="GO" id="GO:0046872">
    <property type="term" value="F:metal ion binding"/>
    <property type="evidence" value="ECO:0007669"/>
    <property type="project" value="UniProtKB-KW"/>
</dbReference>
<evidence type="ECO:0000256" key="4">
    <source>
        <dbReference type="ARBA" id="ARBA00023157"/>
    </source>
</evidence>
<dbReference type="SUPFAM" id="SSF51261">
    <property type="entry name" value="Duplicated hybrid motif"/>
    <property type="match status" value="1"/>
</dbReference>
<dbReference type="AlphaFoldDB" id="A0A0G3WIT7"/>
<evidence type="ECO:0000256" key="3">
    <source>
        <dbReference type="ARBA" id="ARBA00022833"/>
    </source>
</evidence>
<sequence length="829" mass="89517">MNTIKMKKILISLLSIIVLSSQATATLGYSSYFPSMFTAFYEIVSQKSNTDSAWVTEQTSLTGGNNVTISVGNKTTLTGAVIASASDNLTLTTKELEHNDIEDRNTTESKGFGLSTSIGTSQSDKGKTNVAPNGSTTLTLKNTGEEKEQTTKATIGNGTIIISGVEQTENDLQGLNRNTETTQETTKDIITGALDASATIDNRALLGFIKTEVKDKDGNTVYEQNEDGSIKTNANGEPIAKTTTGYQSIANDFKYLPGNAVKATAGALSTAASPLTAIYASITASKNSSENGENTTYDKTDIISVWKANQSANATGILRGSSEEAGTIVEKIKAGKATPEEIQALAKMTADGKSNLMYSEKGELVDNAGKVVLGFNDIKEHQGYVNLGNGAATNALTFALTDAEERAHNYTGNESIAKGAAKSELTYYNAVSWLTGAKTITENNSGAGGYGTLTQLNWNNTYNTSNNTLLLNNTVLANSVSDGNKANALFVNSANKIVHVGDMSDFNAYRVSDDVTEIDKNMEEDYKDEQISYASIFLDKDQIDKMTDKELTDVENKFMNEEVHSDIGLLSLFNNDETVTGTIIDFIQNGGGNEVLRDAMRWHIGNGEADNSLLGNFVPTLYDTLIDIGIRNPMNTLAYLGDFTIEGRDHIAPVTGDVRIEDGGGVGLIGANRAGGYAHQGLDIYAVEGEYVYAPADGKIIRTGQPYETKNGNLKTITIQTANGADKLLYVKPANYIQLGSYVKQGDIIGTLQNIQIESPSRHDKPGEAPTPLHVHIEIRENNNLKDPKDYYYPYLSIIGSRGKYQPINEENLFFPQFESEILNIYRGN</sequence>
<gene>
    <name evidence="9" type="ORF">Epro_0849</name>
</gene>
<name>A0A0G3WIT7_9BACT</name>
<keyword evidence="10" id="KW-1185">Reference proteome</keyword>
<dbReference type="InterPro" id="IPR011055">
    <property type="entry name" value="Dup_hybrid_motif"/>
</dbReference>
<dbReference type="Gene3D" id="2.70.70.10">
    <property type="entry name" value="Glucose Permease (Domain IIA)"/>
    <property type="match status" value="1"/>
</dbReference>
<feature type="region of interest" description="Disordered" evidence="6">
    <location>
        <begin position="100"/>
        <end position="150"/>
    </location>
</feature>
<feature type="signal peptide" evidence="7">
    <location>
        <begin position="1"/>
        <end position="25"/>
    </location>
</feature>
<dbReference type="STRING" id="1408281.Epro_0849"/>
<proteinExistence type="inferred from homology"/>
<dbReference type="CDD" id="cd12797">
    <property type="entry name" value="M23_peptidase"/>
    <property type="match status" value="1"/>
</dbReference>
<reference evidence="9 10" key="1">
    <citation type="submission" date="2014-09" db="EMBL/GenBank/DDBJ databases">
        <title>Complete genome sequence of Endomicrobium proavitum.</title>
        <authorList>
            <person name="Zheng H."/>
        </authorList>
    </citation>
    <scope>NUCLEOTIDE SEQUENCE [LARGE SCALE GENOMIC DNA]</scope>
    <source>
        <strain evidence="9 10">Rsa215</strain>
    </source>
</reference>
<keyword evidence="1" id="KW-0479">Metal-binding</keyword>
<evidence type="ECO:0000256" key="1">
    <source>
        <dbReference type="ARBA" id="ARBA00022723"/>
    </source>
</evidence>
<comment type="similarity">
    <text evidence="5">Belongs to the LECT2/MIM-1 family.</text>
</comment>
<protein>
    <recommendedName>
        <fullName evidence="8">M23ase beta-sheet core domain-containing protein</fullName>
    </recommendedName>
</protein>
<keyword evidence="2 7" id="KW-0732">Signal</keyword>
<evidence type="ECO:0000259" key="8">
    <source>
        <dbReference type="Pfam" id="PF01551"/>
    </source>
</evidence>
<evidence type="ECO:0000313" key="9">
    <source>
        <dbReference type="EMBL" id="AKL98228.1"/>
    </source>
</evidence>
<evidence type="ECO:0000256" key="2">
    <source>
        <dbReference type="ARBA" id="ARBA00022729"/>
    </source>
</evidence>
<feature type="compositionally biased region" description="Polar residues" evidence="6">
    <location>
        <begin position="130"/>
        <end position="142"/>
    </location>
</feature>
<evidence type="ECO:0000256" key="5">
    <source>
        <dbReference type="ARBA" id="ARBA00024361"/>
    </source>
</evidence>
<dbReference type="EMBL" id="CP009498">
    <property type="protein sequence ID" value="AKL98228.1"/>
    <property type="molecule type" value="Genomic_DNA"/>
</dbReference>
<evidence type="ECO:0000313" key="10">
    <source>
        <dbReference type="Proteomes" id="UP000035337"/>
    </source>
</evidence>
<keyword evidence="4" id="KW-1015">Disulfide bond</keyword>
<dbReference type="Proteomes" id="UP000035337">
    <property type="component" value="Chromosome"/>
</dbReference>
<dbReference type="InterPro" id="IPR008663">
    <property type="entry name" value="LECT2"/>
</dbReference>
<dbReference type="Pfam" id="PF01551">
    <property type="entry name" value="Peptidase_M23"/>
    <property type="match status" value="1"/>
</dbReference>